<dbReference type="GO" id="GO:0006979">
    <property type="term" value="P:response to oxidative stress"/>
    <property type="evidence" value="ECO:0007669"/>
    <property type="project" value="TreeGrafter"/>
</dbReference>
<keyword evidence="2" id="KW-0496">Mitochondrion</keyword>
<organism evidence="3 4">
    <name type="scientific">Malassezia brasiliensis</name>
    <dbReference type="NCBI Taxonomy" id="1821822"/>
    <lineage>
        <taxon>Eukaryota</taxon>
        <taxon>Fungi</taxon>
        <taxon>Dikarya</taxon>
        <taxon>Basidiomycota</taxon>
        <taxon>Ustilaginomycotina</taxon>
        <taxon>Malasseziomycetes</taxon>
        <taxon>Malasseziales</taxon>
        <taxon>Malasseziaceae</taxon>
        <taxon>Malassezia</taxon>
    </lineage>
</organism>
<dbReference type="GO" id="GO:0005743">
    <property type="term" value="C:mitochondrial inner membrane"/>
    <property type="evidence" value="ECO:0007669"/>
    <property type="project" value="UniProtKB-SubCell"/>
</dbReference>
<protein>
    <recommendedName>
        <fullName evidence="2">NADH dehydrogenase [ubiquinone] 1 alpha subcomplex subunit</fullName>
    </recommendedName>
</protein>
<keyword evidence="2" id="KW-0249">Electron transport</keyword>
<sequence>MSIARTVDYIRKGGFAKYWRDMQYIDDAKWGRMVGIDCNGNKYWENLEEQPGRTRWVDYASHDADTTQLEPIWHAWLVHTRKDPPSEDRSLQHFMHPWEGPMNENFTGTRGAFRTYNTTKPKLYEWQPKIAQRGGP</sequence>
<reference evidence="3" key="1">
    <citation type="submission" date="2023-03" db="EMBL/GenBank/DDBJ databases">
        <title>Mating type loci evolution in Malassezia.</title>
        <authorList>
            <person name="Coelho M.A."/>
        </authorList>
    </citation>
    <scope>NUCLEOTIDE SEQUENCE</scope>
    <source>
        <strain evidence="3">CBS 14135</strain>
    </source>
</reference>
<dbReference type="Pfam" id="PF05071">
    <property type="entry name" value="NDUFA12"/>
    <property type="match status" value="1"/>
</dbReference>
<keyword evidence="2" id="KW-0813">Transport</keyword>
<dbReference type="Proteomes" id="UP001216638">
    <property type="component" value="Chromosome 2"/>
</dbReference>
<evidence type="ECO:0000313" key="4">
    <source>
        <dbReference type="Proteomes" id="UP001216638"/>
    </source>
</evidence>
<accession>A0AAF0IQ55</accession>
<dbReference type="PANTHER" id="PTHR12910">
    <property type="entry name" value="NADH-UBIQUINONE OXIDOREDUCTASE SUBUNIT B17.2"/>
    <property type="match status" value="1"/>
</dbReference>
<evidence type="ECO:0000313" key="3">
    <source>
        <dbReference type="EMBL" id="WFC95671.1"/>
    </source>
</evidence>
<dbReference type="InterPro" id="IPR007763">
    <property type="entry name" value="NDUFA12"/>
</dbReference>
<keyword evidence="2" id="KW-0679">Respiratory chain</keyword>
<name>A0AAF0IQ55_9BASI</name>
<evidence type="ECO:0000256" key="2">
    <source>
        <dbReference type="RuleBase" id="RU363103"/>
    </source>
</evidence>
<comment type="similarity">
    <text evidence="1 2">Belongs to the complex I NDUFA12 subunit family.</text>
</comment>
<evidence type="ECO:0000256" key="1">
    <source>
        <dbReference type="ARBA" id="ARBA00007355"/>
    </source>
</evidence>
<dbReference type="AlphaFoldDB" id="A0AAF0IQ55"/>
<dbReference type="EMBL" id="CP119952">
    <property type="protein sequence ID" value="WFC95671.1"/>
    <property type="molecule type" value="Genomic_DNA"/>
</dbReference>
<dbReference type="PANTHER" id="PTHR12910:SF2">
    <property type="entry name" value="NADH DEHYDROGENASE [UBIQUINONE] 1 ALPHA SUBCOMPLEX SUBUNIT 12"/>
    <property type="match status" value="1"/>
</dbReference>
<proteinExistence type="inferred from homology"/>
<dbReference type="GO" id="GO:0045271">
    <property type="term" value="C:respiratory chain complex I"/>
    <property type="evidence" value="ECO:0007669"/>
    <property type="project" value="InterPro"/>
</dbReference>
<keyword evidence="2" id="KW-0999">Mitochondrion inner membrane</keyword>
<keyword evidence="4" id="KW-1185">Reference proteome</keyword>
<comment type="subcellular location">
    <subcellularLocation>
        <location evidence="2">Mitochondrion inner membrane</location>
        <topology evidence="2">Peripheral membrane protein</topology>
        <orientation evidence="2">Matrix side</orientation>
    </subcellularLocation>
</comment>
<comment type="function">
    <text evidence="2">Accessory subunit of the mitochondrial membrane respiratory chain NADH dehydrogenase (Complex I), that is believed not to be involved in catalysis. Complex I functions in the transfer of electrons from NADH to the respiratory chain. The immediate electron acceptor for the enzyme is believed to be ubiquinone.</text>
</comment>
<keyword evidence="2" id="KW-0472">Membrane</keyword>
<gene>
    <name evidence="3" type="ORF">MBRA1_002324</name>
</gene>